<dbReference type="SUPFAM" id="SSF51905">
    <property type="entry name" value="FAD/NAD(P)-binding domain"/>
    <property type="match status" value="1"/>
</dbReference>
<keyword evidence="3" id="KW-0285">Flavoprotein</keyword>
<keyword evidence="7" id="KW-1185">Reference proteome</keyword>
<evidence type="ECO:0000256" key="4">
    <source>
        <dbReference type="ARBA" id="ARBA00022827"/>
    </source>
</evidence>
<protein>
    <recommendedName>
        <fullName evidence="8">FAD/NAD(P)-binding domain-containing protein</fullName>
    </recommendedName>
</protein>
<dbReference type="InterPro" id="IPR036188">
    <property type="entry name" value="FAD/NAD-bd_sf"/>
</dbReference>
<dbReference type="PANTHER" id="PTHR42877">
    <property type="entry name" value="L-ORNITHINE N(5)-MONOOXYGENASE-RELATED"/>
    <property type="match status" value="1"/>
</dbReference>
<sequence>MITPSYTVTEAALHTGRRIRVLCIGAGASGLLFAYKIKYNFYESDVELQIYEKNATIPGRSSRRRTGPKYATSPEIYDYFADFARKYDLEKHIRYDSRVYGATWDAEAGQWRVGVPTGSTPVQDTCHILINAGGILNAWRWPAIPGLDNFGGLKLHSADCDPTLDLEDKTVALIGNGLG</sequence>
<keyword evidence="5" id="KW-0560">Oxidoreductase</keyword>
<evidence type="ECO:0000256" key="3">
    <source>
        <dbReference type="ARBA" id="ARBA00022630"/>
    </source>
</evidence>
<evidence type="ECO:0008006" key="8">
    <source>
        <dbReference type="Google" id="ProtNLM"/>
    </source>
</evidence>
<evidence type="ECO:0000256" key="5">
    <source>
        <dbReference type="ARBA" id="ARBA00023002"/>
    </source>
</evidence>
<organism evidence="6 7">
    <name type="scientific">Exophiala sideris</name>
    <dbReference type="NCBI Taxonomy" id="1016849"/>
    <lineage>
        <taxon>Eukaryota</taxon>
        <taxon>Fungi</taxon>
        <taxon>Dikarya</taxon>
        <taxon>Ascomycota</taxon>
        <taxon>Pezizomycotina</taxon>
        <taxon>Eurotiomycetes</taxon>
        <taxon>Chaetothyriomycetidae</taxon>
        <taxon>Chaetothyriales</taxon>
        <taxon>Herpotrichiellaceae</taxon>
        <taxon>Exophiala</taxon>
    </lineage>
</organism>
<evidence type="ECO:0000313" key="7">
    <source>
        <dbReference type="Proteomes" id="UP001345691"/>
    </source>
</evidence>
<comment type="cofactor">
    <cofactor evidence="1">
        <name>FAD</name>
        <dbReference type="ChEBI" id="CHEBI:57692"/>
    </cofactor>
</comment>
<dbReference type="Pfam" id="PF00743">
    <property type="entry name" value="FMO-like"/>
    <property type="match status" value="1"/>
</dbReference>
<keyword evidence="4" id="KW-0274">FAD</keyword>
<dbReference type="InterPro" id="IPR020946">
    <property type="entry name" value="Flavin_mOase-like"/>
</dbReference>
<comment type="caution">
    <text evidence="6">The sequence shown here is derived from an EMBL/GenBank/DDBJ whole genome shotgun (WGS) entry which is preliminary data.</text>
</comment>
<accession>A0ABR0IU41</accession>
<evidence type="ECO:0000256" key="2">
    <source>
        <dbReference type="ARBA" id="ARBA00010139"/>
    </source>
</evidence>
<evidence type="ECO:0000256" key="1">
    <source>
        <dbReference type="ARBA" id="ARBA00001974"/>
    </source>
</evidence>
<name>A0ABR0IU41_9EURO</name>
<dbReference type="Proteomes" id="UP001345691">
    <property type="component" value="Unassembled WGS sequence"/>
</dbReference>
<reference evidence="6 7" key="1">
    <citation type="submission" date="2023-08" db="EMBL/GenBank/DDBJ databases">
        <title>Black Yeasts Isolated from many extreme environments.</title>
        <authorList>
            <person name="Coleine C."/>
            <person name="Stajich J.E."/>
            <person name="Selbmann L."/>
        </authorList>
    </citation>
    <scope>NUCLEOTIDE SEQUENCE [LARGE SCALE GENOMIC DNA]</scope>
    <source>
        <strain evidence="6 7">CCFEE 6328</strain>
    </source>
</reference>
<dbReference type="InterPro" id="IPR051209">
    <property type="entry name" value="FAD-bind_Monooxygenase_sf"/>
</dbReference>
<comment type="similarity">
    <text evidence="2">Belongs to the FAD-binding monooxygenase family.</text>
</comment>
<dbReference type="EMBL" id="JAVRRF010000073">
    <property type="protein sequence ID" value="KAK5048100.1"/>
    <property type="molecule type" value="Genomic_DNA"/>
</dbReference>
<evidence type="ECO:0000313" key="6">
    <source>
        <dbReference type="EMBL" id="KAK5048100.1"/>
    </source>
</evidence>
<gene>
    <name evidence="6" type="ORF">LTR69_011463</name>
</gene>
<proteinExistence type="inferred from homology"/>
<dbReference type="PANTHER" id="PTHR42877:SF8">
    <property type="entry name" value="MONOOXYGENASE"/>
    <property type="match status" value="1"/>
</dbReference>
<dbReference type="Gene3D" id="3.50.50.60">
    <property type="entry name" value="FAD/NAD(P)-binding domain"/>
    <property type="match status" value="2"/>
</dbReference>